<gene>
    <name evidence="2" type="ORF">MELLADRAFT_124227</name>
</gene>
<evidence type="ECO:0000313" key="2">
    <source>
        <dbReference type="EMBL" id="EGG01816.1"/>
    </source>
</evidence>
<organism evidence="3">
    <name type="scientific">Melampsora larici-populina (strain 98AG31 / pathotype 3-4-7)</name>
    <name type="common">Poplar leaf rust fungus</name>
    <dbReference type="NCBI Taxonomy" id="747676"/>
    <lineage>
        <taxon>Eukaryota</taxon>
        <taxon>Fungi</taxon>
        <taxon>Dikarya</taxon>
        <taxon>Basidiomycota</taxon>
        <taxon>Pucciniomycotina</taxon>
        <taxon>Pucciniomycetes</taxon>
        <taxon>Pucciniales</taxon>
        <taxon>Melampsoraceae</taxon>
        <taxon>Melampsora</taxon>
    </lineage>
</organism>
<protein>
    <submittedName>
        <fullName evidence="2">Secreted protein</fullName>
    </submittedName>
</protein>
<dbReference type="Proteomes" id="UP000001072">
    <property type="component" value="Unassembled WGS sequence"/>
</dbReference>
<keyword evidence="1" id="KW-0732">Signal</keyword>
<evidence type="ECO:0000313" key="3">
    <source>
        <dbReference type="Proteomes" id="UP000001072"/>
    </source>
</evidence>
<dbReference type="RefSeq" id="XP_007414916.1">
    <property type="nucleotide sequence ID" value="XM_007414854.1"/>
</dbReference>
<dbReference type="KEGG" id="mlr:MELLADRAFT_124227"/>
<feature type="signal peptide" evidence="1">
    <location>
        <begin position="1"/>
        <end position="23"/>
    </location>
</feature>
<dbReference type="VEuPathDB" id="FungiDB:MELLADRAFT_124227"/>
<proteinExistence type="predicted"/>
<dbReference type="HOGENOM" id="CLU_138678_0_0_1"/>
<feature type="chain" id="PRO_5003315751" evidence="1">
    <location>
        <begin position="24"/>
        <end position="161"/>
    </location>
</feature>
<dbReference type="GeneID" id="18926694"/>
<dbReference type="InParanoid" id="F4S0R9"/>
<sequence>MYIRQFLFIFIIFCHLSINSVFGDSNQECSVFWGPSLTVKGRYFCQNTGGKAYHCLPPPKGRVPVALASCIVYKNSPSLADGPDPRKSPSKKVCNALRRHSSKDETYINCGIITIVNGKAQVKETYRCANQLGYFKRATGCNPIQDQNIIYDVDYKFSDPK</sequence>
<reference evidence="3" key="1">
    <citation type="journal article" date="2011" name="Proc. Natl. Acad. Sci. U.S.A.">
        <title>Obligate biotrophy features unraveled by the genomic analysis of rust fungi.</title>
        <authorList>
            <person name="Duplessis S."/>
            <person name="Cuomo C.A."/>
            <person name="Lin Y.-C."/>
            <person name="Aerts A."/>
            <person name="Tisserant E."/>
            <person name="Veneault-Fourrey C."/>
            <person name="Joly D.L."/>
            <person name="Hacquard S."/>
            <person name="Amselem J."/>
            <person name="Cantarel B.L."/>
            <person name="Chiu R."/>
            <person name="Coutinho P.M."/>
            <person name="Feau N."/>
            <person name="Field M."/>
            <person name="Frey P."/>
            <person name="Gelhaye E."/>
            <person name="Goldberg J."/>
            <person name="Grabherr M.G."/>
            <person name="Kodira C.D."/>
            <person name="Kohler A."/>
            <person name="Kuees U."/>
            <person name="Lindquist E.A."/>
            <person name="Lucas S.M."/>
            <person name="Mago R."/>
            <person name="Mauceli E."/>
            <person name="Morin E."/>
            <person name="Murat C."/>
            <person name="Pangilinan J.L."/>
            <person name="Park R."/>
            <person name="Pearson M."/>
            <person name="Quesneville H."/>
            <person name="Rouhier N."/>
            <person name="Sakthikumar S."/>
            <person name="Salamov A.A."/>
            <person name="Schmutz J."/>
            <person name="Selles B."/>
            <person name="Shapiro H."/>
            <person name="Tanguay P."/>
            <person name="Tuskan G.A."/>
            <person name="Henrissat B."/>
            <person name="Van de Peer Y."/>
            <person name="Rouze P."/>
            <person name="Ellis J.G."/>
            <person name="Dodds P.N."/>
            <person name="Schein J.E."/>
            <person name="Zhong S."/>
            <person name="Hamelin R.C."/>
            <person name="Grigoriev I.V."/>
            <person name="Szabo L.J."/>
            <person name="Martin F."/>
        </authorList>
    </citation>
    <scope>NUCLEOTIDE SEQUENCE [LARGE SCALE GENOMIC DNA]</scope>
    <source>
        <strain evidence="3">98AG31 / pathotype 3-4-7</strain>
    </source>
</reference>
<name>F4S0R9_MELLP</name>
<accession>F4S0R9</accession>
<dbReference type="EMBL" id="GL883135">
    <property type="protein sequence ID" value="EGG01816.1"/>
    <property type="molecule type" value="Genomic_DNA"/>
</dbReference>
<dbReference type="AlphaFoldDB" id="F4S0R9"/>
<evidence type="ECO:0000256" key="1">
    <source>
        <dbReference type="SAM" id="SignalP"/>
    </source>
</evidence>
<dbReference type="OrthoDB" id="10451597at2759"/>
<keyword evidence="3" id="KW-1185">Reference proteome</keyword>